<protein>
    <submittedName>
        <fullName evidence="1">Uncharacterized protein</fullName>
    </submittedName>
</protein>
<organism evidence="1 2">
    <name type="scientific">Rhynchosporium agropyri</name>
    <dbReference type="NCBI Taxonomy" id="914238"/>
    <lineage>
        <taxon>Eukaryota</taxon>
        <taxon>Fungi</taxon>
        <taxon>Dikarya</taxon>
        <taxon>Ascomycota</taxon>
        <taxon>Pezizomycotina</taxon>
        <taxon>Leotiomycetes</taxon>
        <taxon>Helotiales</taxon>
        <taxon>Ploettnerulaceae</taxon>
        <taxon>Rhynchosporium</taxon>
    </lineage>
</organism>
<reference evidence="2" key="1">
    <citation type="submission" date="2016-03" db="EMBL/GenBank/DDBJ databases">
        <authorList>
            <person name="Guldener U."/>
        </authorList>
    </citation>
    <scope>NUCLEOTIDE SEQUENCE [LARGE SCALE GENOMIC DNA]</scope>
    <source>
        <strain evidence="2">04CH-RAC-A.6.1</strain>
    </source>
</reference>
<name>A0A1E1KK24_9HELO</name>
<evidence type="ECO:0000313" key="2">
    <source>
        <dbReference type="Proteomes" id="UP000178912"/>
    </source>
</evidence>
<evidence type="ECO:0000313" key="1">
    <source>
        <dbReference type="EMBL" id="CZS98388.1"/>
    </source>
</evidence>
<dbReference type="Proteomes" id="UP000178912">
    <property type="component" value="Unassembled WGS sequence"/>
</dbReference>
<sequence length="43" mass="5020">MTRIFLRTLLDEQKARMETDYIADPLTGKMILNPVNDSPLNKR</sequence>
<dbReference type="AlphaFoldDB" id="A0A1E1KK24"/>
<gene>
    <name evidence="1" type="ORF">RAG0_07163</name>
</gene>
<proteinExistence type="predicted"/>
<accession>A0A1E1KK24</accession>
<dbReference type="EMBL" id="FJUX01000036">
    <property type="protein sequence ID" value="CZS98388.1"/>
    <property type="molecule type" value="Genomic_DNA"/>
</dbReference>
<keyword evidence="2" id="KW-1185">Reference proteome</keyword>